<keyword evidence="4" id="KW-0472">Membrane</keyword>
<evidence type="ECO:0000259" key="7">
    <source>
        <dbReference type="Pfam" id="PF07980"/>
    </source>
</evidence>
<dbReference type="InterPro" id="IPR033985">
    <property type="entry name" value="SusD-like_N"/>
</dbReference>
<dbReference type="GO" id="GO:0009279">
    <property type="term" value="C:cell outer membrane"/>
    <property type="evidence" value="ECO:0007669"/>
    <property type="project" value="UniProtKB-SubCell"/>
</dbReference>
<keyword evidence="10" id="KW-1185">Reference proteome</keyword>
<dbReference type="InterPro" id="IPR012944">
    <property type="entry name" value="SusD_RagB_dom"/>
</dbReference>
<gene>
    <name evidence="9" type="ORF">EV199_1088</name>
</gene>
<evidence type="ECO:0000256" key="5">
    <source>
        <dbReference type="ARBA" id="ARBA00023237"/>
    </source>
</evidence>
<reference evidence="9 10" key="1">
    <citation type="submission" date="2019-02" db="EMBL/GenBank/DDBJ databases">
        <title>Genomic Encyclopedia of Type Strains, Phase IV (KMG-IV): sequencing the most valuable type-strain genomes for metagenomic binning, comparative biology and taxonomic classification.</title>
        <authorList>
            <person name="Goeker M."/>
        </authorList>
    </citation>
    <scope>NUCLEOTIDE SEQUENCE [LARGE SCALE GENOMIC DNA]</scope>
    <source>
        <strain evidence="9 10">DSM 18116</strain>
    </source>
</reference>
<dbReference type="PROSITE" id="PS51257">
    <property type="entry name" value="PROKAR_LIPOPROTEIN"/>
    <property type="match status" value="1"/>
</dbReference>
<evidence type="ECO:0000313" key="9">
    <source>
        <dbReference type="EMBL" id="RZS75226.1"/>
    </source>
</evidence>
<dbReference type="InterPro" id="IPR011990">
    <property type="entry name" value="TPR-like_helical_dom_sf"/>
</dbReference>
<feature type="chain" id="PRO_5020555369" evidence="6">
    <location>
        <begin position="25"/>
        <end position="505"/>
    </location>
</feature>
<evidence type="ECO:0000256" key="2">
    <source>
        <dbReference type="ARBA" id="ARBA00006275"/>
    </source>
</evidence>
<evidence type="ECO:0000313" key="10">
    <source>
        <dbReference type="Proteomes" id="UP000293874"/>
    </source>
</evidence>
<dbReference type="Proteomes" id="UP000293874">
    <property type="component" value="Unassembled WGS sequence"/>
</dbReference>
<feature type="domain" description="RagB/SusD" evidence="7">
    <location>
        <begin position="343"/>
        <end position="493"/>
    </location>
</feature>
<name>A0A4V2F1W8_9BACT</name>
<accession>A0A4V2F1W8</accession>
<feature type="domain" description="SusD-like N-terminal" evidence="8">
    <location>
        <begin position="31"/>
        <end position="242"/>
    </location>
</feature>
<sequence>MHTYMNRKLIPLLCLFFISTSSCKKFLSTYSQNKSFVESAADLDEVLVGDAYYKYLNQPGDINKSYFHSMDDDAEMGKVENAGAIPYSYTGFHYWQAEPRMDINGVVQSNDPYFIGLYNKIARINTILQSIPDLRDKGEPAAALNRISGEAHFLRAMYYYILVNLYGKPYNPSSAGTDFGVPLRTDPTIKDQFIARSSTRQVYDQIIADLLDAEKELEGANQTSTSRANQAAAQALLCRVYLYTGNYEKTVLYADKVINTQRYPIKDLNNHTTGDDFLTRSATEVIFTMGGSAIPDLMRLSDNAASSPFYRVSDELATSYSPTDLRRQAFFIQSSKGYLKAAKKRKNINATTNDASDNFLLRISEVYLNRAEALASTDQFEEARNSLQELRKNRFKPADLTAITTEGAALMSNIREERRLDLCFEFHRWFDLRRYAVNAKYPFSKSIKHKAYANTGSGYTEIGYYELSPYAQDAAAYIVPIPNDEIEFNRGMLINEPRPGRPLKQ</sequence>
<evidence type="ECO:0000256" key="1">
    <source>
        <dbReference type="ARBA" id="ARBA00004442"/>
    </source>
</evidence>
<dbReference type="SUPFAM" id="SSF48452">
    <property type="entry name" value="TPR-like"/>
    <property type="match status" value="1"/>
</dbReference>
<evidence type="ECO:0000259" key="8">
    <source>
        <dbReference type="Pfam" id="PF14322"/>
    </source>
</evidence>
<evidence type="ECO:0000256" key="3">
    <source>
        <dbReference type="ARBA" id="ARBA00022729"/>
    </source>
</evidence>
<dbReference type="OrthoDB" id="629561at2"/>
<evidence type="ECO:0000256" key="6">
    <source>
        <dbReference type="SAM" id="SignalP"/>
    </source>
</evidence>
<dbReference type="EMBL" id="SGXA01000001">
    <property type="protein sequence ID" value="RZS75226.1"/>
    <property type="molecule type" value="Genomic_DNA"/>
</dbReference>
<dbReference type="AlphaFoldDB" id="A0A4V2F1W8"/>
<feature type="signal peptide" evidence="6">
    <location>
        <begin position="1"/>
        <end position="24"/>
    </location>
</feature>
<comment type="similarity">
    <text evidence="2">Belongs to the SusD family.</text>
</comment>
<dbReference type="Pfam" id="PF14322">
    <property type="entry name" value="SusD-like_3"/>
    <property type="match status" value="1"/>
</dbReference>
<dbReference type="Gene3D" id="1.25.40.390">
    <property type="match status" value="1"/>
</dbReference>
<keyword evidence="5" id="KW-0998">Cell outer membrane</keyword>
<comment type="subcellular location">
    <subcellularLocation>
        <location evidence="1">Cell outer membrane</location>
    </subcellularLocation>
</comment>
<keyword evidence="3 6" id="KW-0732">Signal</keyword>
<dbReference type="Pfam" id="PF07980">
    <property type="entry name" value="SusD_RagB"/>
    <property type="match status" value="1"/>
</dbReference>
<proteinExistence type="inferred from homology"/>
<organism evidence="9 10">
    <name type="scientific">Pseudobacter ginsenosidimutans</name>
    <dbReference type="NCBI Taxonomy" id="661488"/>
    <lineage>
        <taxon>Bacteria</taxon>
        <taxon>Pseudomonadati</taxon>
        <taxon>Bacteroidota</taxon>
        <taxon>Chitinophagia</taxon>
        <taxon>Chitinophagales</taxon>
        <taxon>Chitinophagaceae</taxon>
        <taxon>Pseudobacter</taxon>
    </lineage>
</organism>
<protein>
    <submittedName>
        <fullName evidence="9">SusD-like starch-binding protein associating with outer membrane</fullName>
    </submittedName>
</protein>
<comment type="caution">
    <text evidence="9">The sequence shown here is derived from an EMBL/GenBank/DDBJ whole genome shotgun (WGS) entry which is preliminary data.</text>
</comment>
<dbReference type="RefSeq" id="WP_158644015.1">
    <property type="nucleotide sequence ID" value="NZ_CP042431.1"/>
</dbReference>
<evidence type="ECO:0000256" key="4">
    <source>
        <dbReference type="ARBA" id="ARBA00023136"/>
    </source>
</evidence>